<protein>
    <submittedName>
        <fullName evidence="2">Uncharacterized protein</fullName>
    </submittedName>
</protein>
<evidence type="ECO:0000313" key="3">
    <source>
        <dbReference type="Proteomes" id="UP000250235"/>
    </source>
</evidence>
<feature type="compositionally biased region" description="Polar residues" evidence="1">
    <location>
        <begin position="38"/>
        <end position="52"/>
    </location>
</feature>
<accession>A0A2Z7C4B2</accession>
<dbReference type="AlphaFoldDB" id="A0A2Z7C4B2"/>
<dbReference type="Proteomes" id="UP000250235">
    <property type="component" value="Unassembled WGS sequence"/>
</dbReference>
<proteinExistence type="predicted"/>
<sequence length="125" mass="13568">MAGSQNGVAPTYTNDVAQDTQSYIPTAGHPVAGPKQRTMISSTGHTVATSKRSVATYSNDVAPLTSLSSRNISPNTSRKATMTLTRVDHCSRLIIQTQQLLAKYQSQLQCTTSRNIRNTTSRKLQ</sequence>
<reference evidence="2 3" key="1">
    <citation type="journal article" date="2015" name="Proc. Natl. Acad. Sci. U.S.A.">
        <title>The resurrection genome of Boea hygrometrica: A blueprint for survival of dehydration.</title>
        <authorList>
            <person name="Xiao L."/>
            <person name="Yang G."/>
            <person name="Zhang L."/>
            <person name="Yang X."/>
            <person name="Zhao S."/>
            <person name="Ji Z."/>
            <person name="Zhou Q."/>
            <person name="Hu M."/>
            <person name="Wang Y."/>
            <person name="Chen M."/>
            <person name="Xu Y."/>
            <person name="Jin H."/>
            <person name="Xiao X."/>
            <person name="Hu G."/>
            <person name="Bao F."/>
            <person name="Hu Y."/>
            <person name="Wan P."/>
            <person name="Li L."/>
            <person name="Deng X."/>
            <person name="Kuang T."/>
            <person name="Xiang C."/>
            <person name="Zhu J.K."/>
            <person name="Oliver M.J."/>
            <person name="He Y."/>
        </authorList>
    </citation>
    <scope>NUCLEOTIDE SEQUENCE [LARGE SCALE GENOMIC DNA]</scope>
    <source>
        <strain evidence="3">cv. XS01</strain>
    </source>
</reference>
<evidence type="ECO:0000313" key="2">
    <source>
        <dbReference type="EMBL" id="KZV39075.1"/>
    </source>
</evidence>
<organism evidence="2 3">
    <name type="scientific">Dorcoceras hygrometricum</name>
    <dbReference type="NCBI Taxonomy" id="472368"/>
    <lineage>
        <taxon>Eukaryota</taxon>
        <taxon>Viridiplantae</taxon>
        <taxon>Streptophyta</taxon>
        <taxon>Embryophyta</taxon>
        <taxon>Tracheophyta</taxon>
        <taxon>Spermatophyta</taxon>
        <taxon>Magnoliopsida</taxon>
        <taxon>eudicotyledons</taxon>
        <taxon>Gunneridae</taxon>
        <taxon>Pentapetalae</taxon>
        <taxon>asterids</taxon>
        <taxon>lamiids</taxon>
        <taxon>Lamiales</taxon>
        <taxon>Gesneriaceae</taxon>
        <taxon>Didymocarpoideae</taxon>
        <taxon>Trichosporeae</taxon>
        <taxon>Loxocarpinae</taxon>
        <taxon>Dorcoceras</taxon>
    </lineage>
</organism>
<gene>
    <name evidence="2" type="ORF">F511_30448</name>
</gene>
<evidence type="ECO:0000256" key="1">
    <source>
        <dbReference type="SAM" id="MobiDB-lite"/>
    </source>
</evidence>
<feature type="region of interest" description="Disordered" evidence="1">
    <location>
        <begin position="24"/>
        <end position="52"/>
    </location>
</feature>
<name>A0A2Z7C4B2_9LAMI</name>
<keyword evidence="3" id="KW-1185">Reference proteome</keyword>
<dbReference type="EMBL" id="KV001333">
    <property type="protein sequence ID" value="KZV39075.1"/>
    <property type="molecule type" value="Genomic_DNA"/>
</dbReference>